<comment type="caution">
    <text evidence="1">The sequence shown here is derived from an EMBL/GenBank/DDBJ whole genome shotgun (WGS) entry which is preliminary data.</text>
</comment>
<sequence>MTEALPATAEVIEREPESFANVERNFAKVDGLIVPLERGNRRAGYELHYPGPDQFNSDGLNFTFRIYQQLGVWDESVLLVVLKLIGQRGVILDPNPAGPNSRQVRDDLNEGGDALAQKTLLLRDTSYSEILRHMALNPVGRSRRLLRESLQRFSAITLWVKDRIGNEGNSNLMVARASSNGDLRISVHYLLARSFLSETLWARVDLSERWRLSGDTAKILHRWLSAWLDVGETQPAKLSTLERHVWGDVSTGMDRAKRFYLLRQALREIDALGSGWRVSGVDQRGDAVCSITRRPRSTLGERAENRPALTTLSVESEFVAGDSKLAIEVPV</sequence>
<evidence type="ECO:0000313" key="2">
    <source>
        <dbReference type="Proteomes" id="UP001529369"/>
    </source>
</evidence>
<gene>
    <name evidence="1" type="primary">repC</name>
    <name evidence="1" type="ORF">QWZ14_08075</name>
</gene>
<protein>
    <submittedName>
        <fullName evidence="1">Replication protein C, IncQ-type</fullName>
    </submittedName>
</protein>
<dbReference type="InterPro" id="IPR010522">
    <property type="entry name" value="RepC_bac"/>
</dbReference>
<dbReference type="RefSeq" id="WP_290316118.1">
    <property type="nucleotide sequence ID" value="NZ_JAUFPN010000078.1"/>
</dbReference>
<accession>A0ABT8A3F8</accession>
<evidence type="ECO:0000313" key="1">
    <source>
        <dbReference type="EMBL" id="MDN3564323.1"/>
    </source>
</evidence>
<keyword evidence="2" id="KW-1185">Reference proteome</keyword>
<dbReference type="EMBL" id="JAUFPN010000078">
    <property type="protein sequence ID" value="MDN3564323.1"/>
    <property type="molecule type" value="Genomic_DNA"/>
</dbReference>
<reference evidence="2" key="1">
    <citation type="journal article" date="2019" name="Int. J. Syst. Evol. Microbiol.">
        <title>The Global Catalogue of Microorganisms (GCM) 10K type strain sequencing project: providing services to taxonomists for standard genome sequencing and annotation.</title>
        <authorList>
            <consortium name="The Broad Institute Genomics Platform"/>
            <consortium name="The Broad Institute Genome Sequencing Center for Infectious Disease"/>
            <person name="Wu L."/>
            <person name="Ma J."/>
        </authorList>
    </citation>
    <scope>NUCLEOTIDE SEQUENCE [LARGE SCALE GENOMIC DNA]</scope>
    <source>
        <strain evidence="2">CECT 7131</strain>
    </source>
</reference>
<name>A0ABT8A3F8_9PROT</name>
<dbReference type="Proteomes" id="UP001529369">
    <property type="component" value="Unassembled WGS sequence"/>
</dbReference>
<dbReference type="Pfam" id="PF06504">
    <property type="entry name" value="RepC"/>
    <property type="match status" value="1"/>
</dbReference>
<organism evidence="1 2">
    <name type="scientific">Paeniroseomonas aquatica</name>
    <dbReference type="NCBI Taxonomy" id="373043"/>
    <lineage>
        <taxon>Bacteria</taxon>
        <taxon>Pseudomonadati</taxon>
        <taxon>Pseudomonadota</taxon>
        <taxon>Alphaproteobacteria</taxon>
        <taxon>Acetobacterales</taxon>
        <taxon>Acetobacteraceae</taxon>
        <taxon>Paeniroseomonas</taxon>
    </lineage>
</organism>
<proteinExistence type="predicted"/>